<evidence type="ECO:0000313" key="4">
    <source>
        <dbReference type="EMBL" id="WWT31524.1"/>
    </source>
</evidence>
<organism evidence="4 5">
    <name type="scientific">Pelagibacterium nitratireducens</name>
    <dbReference type="NCBI Taxonomy" id="1046114"/>
    <lineage>
        <taxon>Bacteria</taxon>
        <taxon>Pseudomonadati</taxon>
        <taxon>Pseudomonadota</taxon>
        <taxon>Alphaproteobacteria</taxon>
        <taxon>Hyphomicrobiales</taxon>
        <taxon>Devosiaceae</taxon>
        <taxon>Pelagibacterium</taxon>
    </lineage>
</organism>
<reference evidence="4 5" key="1">
    <citation type="submission" date="2024-02" db="EMBL/GenBank/DDBJ databases">
        <title>Complete genome sequence of Pelagibacterium nitratireducens ZH15.</title>
        <authorList>
            <person name="Zhao L.H."/>
        </authorList>
    </citation>
    <scope>NUCLEOTIDE SEQUENCE [LARGE SCALE GENOMIC DNA]</scope>
    <source>
        <strain evidence="4 5">ZH15</strain>
    </source>
</reference>
<evidence type="ECO:0000259" key="3">
    <source>
        <dbReference type="Pfam" id="PF12804"/>
    </source>
</evidence>
<dbReference type="RefSeq" id="WP_338606991.1">
    <property type="nucleotide sequence ID" value="NZ_CP146275.1"/>
</dbReference>
<proteinExistence type="predicted"/>
<dbReference type="PANTHER" id="PTHR19136:SF81">
    <property type="entry name" value="MOLYBDENUM COFACTOR GUANYLYLTRANSFERASE"/>
    <property type="match status" value="1"/>
</dbReference>
<keyword evidence="1 4" id="KW-0808">Transferase</keyword>
<evidence type="ECO:0000313" key="5">
    <source>
        <dbReference type="Proteomes" id="UP001369958"/>
    </source>
</evidence>
<gene>
    <name evidence="4" type="ORF">V6617_10840</name>
</gene>
<dbReference type="InterPro" id="IPR025877">
    <property type="entry name" value="MobA-like_NTP_Trfase"/>
</dbReference>
<dbReference type="Proteomes" id="UP001369958">
    <property type="component" value="Chromosome"/>
</dbReference>
<dbReference type="Gene3D" id="3.90.550.10">
    <property type="entry name" value="Spore Coat Polysaccharide Biosynthesis Protein SpsA, Chain A"/>
    <property type="match status" value="1"/>
</dbReference>
<dbReference type="PANTHER" id="PTHR19136">
    <property type="entry name" value="MOLYBDENUM COFACTOR GUANYLYLTRANSFERASE"/>
    <property type="match status" value="1"/>
</dbReference>
<protein>
    <submittedName>
        <fullName evidence="4">NTP transferase domain-containing protein</fullName>
    </submittedName>
</protein>
<sequence>MSMNIVGLILAGGAGRRLGGVRKADLRLGNLALIDWVSRALEPQCSRIVVSSGSGVVRPTPGMVCVPDADGGIAGPTAGLLAGALWVRANAPDSLMLSVSVDTPFWPHDFAARAMEMLAGGHDCVVSAFGERDYPTNALWRPEPLIAHLAAIAPAPRGPRIRDAQTALGARRLDYARTHAQNPFAGVNAIGDLLALSRRLGHHSE</sequence>
<dbReference type="EMBL" id="CP146275">
    <property type="protein sequence ID" value="WWT31524.1"/>
    <property type="molecule type" value="Genomic_DNA"/>
</dbReference>
<dbReference type="InterPro" id="IPR029044">
    <property type="entry name" value="Nucleotide-diphossugar_trans"/>
</dbReference>
<accession>A0ABZ2HZT5</accession>
<feature type="domain" description="MobA-like NTP transferase" evidence="3">
    <location>
        <begin position="7"/>
        <end position="160"/>
    </location>
</feature>
<keyword evidence="2" id="KW-0460">Magnesium</keyword>
<evidence type="ECO:0000256" key="1">
    <source>
        <dbReference type="ARBA" id="ARBA00022679"/>
    </source>
</evidence>
<evidence type="ECO:0000256" key="2">
    <source>
        <dbReference type="ARBA" id="ARBA00022842"/>
    </source>
</evidence>
<keyword evidence="5" id="KW-1185">Reference proteome</keyword>
<dbReference type="GO" id="GO:0016740">
    <property type="term" value="F:transferase activity"/>
    <property type="evidence" value="ECO:0007669"/>
    <property type="project" value="UniProtKB-KW"/>
</dbReference>
<name>A0ABZ2HZT5_9HYPH</name>
<dbReference type="SUPFAM" id="SSF53448">
    <property type="entry name" value="Nucleotide-diphospho-sugar transferases"/>
    <property type="match status" value="1"/>
</dbReference>
<dbReference type="Pfam" id="PF12804">
    <property type="entry name" value="NTP_transf_3"/>
    <property type="match status" value="1"/>
</dbReference>